<dbReference type="InterPro" id="IPR012734">
    <property type="entry name" value="DhaK_ATP"/>
</dbReference>
<keyword evidence="7" id="KW-0319">Glycerol metabolism</keyword>
<reference evidence="13" key="1">
    <citation type="submission" date="2022-09" db="EMBL/GenBank/DDBJ databases">
        <title>Fusarium specimens isolated from Avocado Roots.</title>
        <authorList>
            <person name="Stajich J."/>
            <person name="Roper C."/>
            <person name="Heimlech-Rivalta G."/>
        </authorList>
    </citation>
    <scope>NUCLEOTIDE SEQUENCE</scope>
    <source>
        <strain evidence="13">CF00095</strain>
    </source>
</reference>
<sequence>MKAYTSLIGRWRRHVRDVATRRMLSSMGSIVKFGIVQEESHDEDKPKKNTKDTQRCLSFAKFLTNVHLTQTKTNTNTSMTLGKSFIHDVPNSVERNLRSCILHDPSLSLIPSEKVLYRNDKDNDKVILISGGGSGHEPAHAGYLGEGALDVVIAGEIFASPSASQILTGLRTVKSSKGSLMIVKNYTGDKLNFGLAAEKAKAEGQVVEMVVVGDDVSVQGNSLVGQRGLAGTVFCHKIAGAKAAQGASLDQVAAVTRKAASQIATVAASLDRCSVPGRTKQEGLPHDQLEFGMGIHNEPGFKREEISSLETTVKTTLDMMFTPKEHMWQPENGQRVALMINNFGGLSVLELGVVADEVVKQLVEKNVRIERSLVGTFVTSLDGPGFSVTLLSLDNELTELLDAPTTAPAWPRSIYGWATDAKSISRRETMIPTPKVIDRKMGVKVPTSLVKVLIESVARTTARDEPRITEYDTLAGDGDCGETLLNGVAGLLKEFRSDDTASLDIGQVFRRTATTAERSMGGTSGAIYAIFLNAVANRLYKLTADSPSLGVSELIQEALQSGLNELCRYTPARIGHRTLMDALIPFVKNYTLDGSLKGALAEARKGAESTRQMAASLGRASYVGQDRFDEEGGIPDPGALGVVSILEGLSEGLDTRAN</sequence>
<dbReference type="NCBIfam" id="TIGR02361">
    <property type="entry name" value="dak_ATP"/>
    <property type="match status" value="1"/>
</dbReference>
<evidence type="ECO:0000256" key="2">
    <source>
        <dbReference type="ARBA" id="ARBA00004778"/>
    </source>
</evidence>
<keyword evidence="8" id="KW-0067">ATP-binding</keyword>
<dbReference type="PANTHER" id="PTHR28629">
    <property type="entry name" value="TRIOKINASE/FMN CYCLASE"/>
    <property type="match status" value="1"/>
</dbReference>
<evidence type="ECO:0000259" key="12">
    <source>
        <dbReference type="PROSITE" id="PS51481"/>
    </source>
</evidence>
<dbReference type="Gene3D" id="3.30.1180.20">
    <property type="entry name" value="Dihydroxyacetone kinase, domain 2"/>
    <property type="match status" value="1"/>
</dbReference>
<comment type="catalytic activity">
    <reaction evidence="9">
        <text>D-glyceraldehyde + ATP = D-glyceraldehyde 3-phosphate + ADP + H(+)</text>
        <dbReference type="Rhea" id="RHEA:13941"/>
        <dbReference type="ChEBI" id="CHEBI:15378"/>
        <dbReference type="ChEBI" id="CHEBI:17378"/>
        <dbReference type="ChEBI" id="CHEBI:30616"/>
        <dbReference type="ChEBI" id="CHEBI:59776"/>
        <dbReference type="ChEBI" id="CHEBI:456216"/>
        <dbReference type="EC" id="2.7.1.28"/>
    </reaction>
</comment>
<evidence type="ECO:0000256" key="10">
    <source>
        <dbReference type="ARBA" id="ARBA00048898"/>
    </source>
</evidence>
<comment type="function">
    <text evidence="1">Catalyzes both the phosphorylation of dihydroxyacetone and of glyceraldehyde.</text>
</comment>
<dbReference type="PANTHER" id="PTHR28629:SF4">
    <property type="entry name" value="TRIOKINASE_FMN CYCLASE"/>
    <property type="match status" value="1"/>
</dbReference>
<dbReference type="Pfam" id="PF02733">
    <property type="entry name" value="Dak1"/>
    <property type="match status" value="1"/>
</dbReference>
<keyword evidence="14" id="KW-1185">Reference proteome</keyword>
<accession>A0ABQ8R564</accession>
<organism evidence="13 14">
    <name type="scientific">Fusarium equiseti</name>
    <name type="common">Fusarium scirpi</name>
    <dbReference type="NCBI Taxonomy" id="61235"/>
    <lineage>
        <taxon>Eukaryota</taxon>
        <taxon>Fungi</taxon>
        <taxon>Dikarya</taxon>
        <taxon>Ascomycota</taxon>
        <taxon>Pezizomycotina</taxon>
        <taxon>Sordariomycetes</taxon>
        <taxon>Hypocreomycetidae</taxon>
        <taxon>Hypocreales</taxon>
        <taxon>Nectriaceae</taxon>
        <taxon>Fusarium</taxon>
        <taxon>Fusarium incarnatum-equiseti species complex</taxon>
    </lineage>
</organism>
<dbReference type="Gene3D" id="1.25.40.340">
    <property type="match status" value="1"/>
</dbReference>
<protein>
    <submittedName>
        <fullName evidence="13">Dihydroxyacetone kinase 2</fullName>
    </submittedName>
</protein>
<evidence type="ECO:0000256" key="3">
    <source>
        <dbReference type="ARBA" id="ARBA00008757"/>
    </source>
</evidence>
<dbReference type="PROSITE" id="PS51480">
    <property type="entry name" value="DHAL"/>
    <property type="match status" value="1"/>
</dbReference>
<comment type="pathway">
    <text evidence="2">Polyol metabolism; glycerol fermentation; glycerone phosphate from glycerol (oxidative route): step 2/2.</text>
</comment>
<comment type="catalytic activity">
    <reaction evidence="10">
        <text>dihydroxyacetone + ATP = dihydroxyacetone phosphate + ADP + H(+)</text>
        <dbReference type="Rhea" id="RHEA:15773"/>
        <dbReference type="ChEBI" id="CHEBI:15378"/>
        <dbReference type="ChEBI" id="CHEBI:16016"/>
        <dbReference type="ChEBI" id="CHEBI:30616"/>
        <dbReference type="ChEBI" id="CHEBI:57642"/>
        <dbReference type="ChEBI" id="CHEBI:456216"/>
        <dbReference type="EC" id="2.7.1.29"/>
    </reaction>
</comment>
<keyword evidence="4" id="KW-0808">Transferase</keyword>
<dbReference type="SUPFAM" id="SSF101473">
    <property type="entry name" value="DhaL-like"/>
    <property type="match status" value="1"/>
</dbReference>
<evidence type="ECO:0000313" key="14">
    <source>
        <dbReference type="Proteomes" id="UP001152024"/>
    </source>
</evidence>
<dbReference type="Pfam" id="PF02734">
    <property type="entry name" value="Dak2"/>
    <property type="match status" value="1"/>
</dbReference>
<dbReference type="InterPro" id="IPR004007">
    <property type="entry name" value="DhaL_dom"/>
</dbReference>
<evidence type="ECO:0000256" key="4">
    <source>
        <dbReference type="ARBA" id="ARBA00022679"/>
    </source>
</evidence>
<feature type="domain" description="DhaL" evidence="11">
    <location>
        <begin position="448"/>
        <end position="651"/>
    </location>
</feature>
<evidence type="ECO:0000256" key="6">
    <source>
        <dbReference type="ARBA" id="ARBA00022777"/>
    </source>
</evidence>
<evidence type="ECO:0000256" key="1">
    <source>
        <dbReference type="ARBA" id="ARBA00003264"/>
    </source>
</evidence>
<comment type="similarity">
    <text evidence="3">Belongs to the dihydroxyacetone kinase (DAK) family.</text>
</comment>
<keyword evidence="6 13" id="KW-0418">Kinase</keyword>
<dbReference type="InterPro" id="IPR036117">
    <property type="entry name" value="DhaL_dom_sf"/>
</dbReference>
<keyword evidence="5" id="KW-0547">Nucleotide-binding</keyword>
<dbReference type="Proteomes" id="UP001152024">
    <property type="component" value="Unassembled WGS sequence"/>
</dbReference>
<evidence type="ECO:0000313" key="13">
    <source>
        <dbReference type="EMBL" id="KAJ4127128.1"/>
    </source>
</evidence>
<feature type="domain" description="DhaK" evidence="12">
    <location>
        <begin position="88"/>
        <end position="410"/>
    </location>
</feature>
<evidence type="ECO:0000259" key="11">
    <source>
        <dbReference type="PROSITE" id="PS51480"/>
    </source>
</evidence>
<comment type="caution">
    <text evidence="13">The sequence shown here is derived from an EMBL/GenBank/DDBJ whole genome shotgun (WGS) entry which is preliminary data.</text>
</comment>
<evidence type="ECO:0000256" key="9">
    <source>
        <dbReference type="ARBA" id="ARBA00047974"/>
    </source>
</evidence>
<dbReference type="Gene3D" id="3.40.50.10440">
    <property type="entry name" value="Dihydroxyacetone kinase, domain 1"/>
    <property type="match status" value="1"/>
</dbReference>
<name>A0ABQ8R564_FUSEQ</name>
<dbReference type="SUPFAM" id="SSF82549">
    <property type="entry name" value="DAK1/DegV-like"/>
    <property type="match status" value="1"/>
</dbReference>
<dbReference type="SMART" id="SM01120">
    <property type="entry name" value="Dak2"/>
    <property type="match status" value="1"/>
</dbReference>
<gene>
    <name evidence="13" type="primary">DAK2</name>
    <name evidence="13" type="ORF">NW768_008754</name>
</gene>
<evidence type="ECO:0000256" key="7">
    <source>
        <dbReference type="ARBA" id="ARBA00022798"/>
    </source>
</evidence>
<dbReference type="InterPro" id="IPR004006">
    <property type="entry name" value="DhaK_dom"/>
</dbReference>
<evidence type="ECO:0000256" key="5">
    <source>
        <dbReference type="ARBA" id="ARBA00022741"/>
    </source>
</evidence>
<dbReference type="InterPro" id="IPR050861">
    <property type="entry name" value="Dihydroxyacetone_Kinase"/>
</dbReference>
<evidence type="ECO:0000256" key="8">
    <source>
        <dbReference type="ARBA" id="ARBA00022840"/>
    </source>
</evidence>
<dbReference type="PROSITE" id="PS51481">
    <property type="entry name" value="DHAK"/>
    <property type="match status" value="1"/>
</dbReference>
<dbReference type="EMBL" id="JAOQBH010000013">
    <property type="protein sequence ID" value="KAJ4127128.1"/>
    <property type="molecule type" value="Genomic_DNA"/>
</dbReference>
<proteinExistence type="inferred from homology"/>
<dbReference type="GO" id="GO:0016301">
    <property type="term" value="F:kinase activity"/>
    <property type="evidence" value="ECO:0007669"/>
    <property type="project" value="UniProtKB-KW"/>
</dbReference>